<evidence type="ECO:0000256" key="6">
    <source>
        <dbReference type="ARBA" id="ARBA00023316"/>
    </source>
</evidence>
<feature type="transmembrane region" description="Helical" evidence="7">
    <location>
        <begin position="9"/>
        <end position="27"/>
    </location>
</feature>
<dbReference type="GO" id="GO:0071555">
    <property type="term" value="P:cell wall organization"/>
    <property type="evidence" value="ECO:0007669"/>
    <property type="project" value="UniProtKB-KW"/>
</dbReference>
<evidence type="ECO:0000256" key="7">
    <source>
        <dbReference type="SAM" id="Phobius"/>
    </source>
</evidence>
<keyword evidence="1" id="KW-1003">Cell membrane</keyword>
<evidence type="ECO:0000256" key="2">
    <source>
        <dbReference type="ARBA" id="ARBA00022692"/>
    </source>
</evidence>
<keyword evidence="6" id="KW-0961">Cell wall biogenesis/degradation</keyword>
<protein>
    <submittedName>
        <fullName evidence="8">FIG004453: protein YceG like</fullName>
    </submittedName>
</protein>
<sequence>MVKLFSKGLPAIFTAAVIAALVGFYYLSNAYSVMHAALKLSEPETVVFTRGSTIRTLAKQLTDINLLNDKNAFLIWGRLQRQSTKLQAGEYVIAPESTLAELLDNMVAGNVVQHNIAVIEGFTFRQALTAIQQHAIINSELDELSDEEIMKRLGHEGKHPEGRFYPDTYYISHGVTDLELLSRSYNRMESILQEEWQQRESGLPLKSAYEALILASIVEKESAIAEERPLIAGLFINRLRKKMRLQTDPTVIYGIENYDGNIRFRDLRKDTPYNTYTRSGLPPTPIALPGREAIHATLHPDKTKYLYFVAYGDGSGRHEFSTNLKDHEKAVDRYQRKKK</sequence>
<evidence type="ECO:0000256" key="4">
    <source>
        <dbReference type="ARBA" id="ARBA00023136"/>
    </source>
</evidence>
<dbReference type="PANTHER" id="PTHR30518">
    <property type="entry name" value="ENDOLYTIC MUREIN TRANSGLYCOSYLASE"/>
    <property type="match status" value="1"/>
</dbReference>
<evidence type="ECO:0000256" key="1">
    <source>
        <dbReference type="ARBA" id="ARBA00022475"/>
    </source>
</evidence>
<dbReference type="PANTHER" id="PTHR30518:SF2">
    <property type="entry name" value="ENDOLYTIC MUREIN TRANSGLYCOSYLASE"/>
    <property type="match status" value="1"/>
</dbReference>
<dbReference type="Pfam" id="PF02618">
    <property type="entry name" value="YceG"/>
    <property type="match status" value="1"/>
</dbReference>
<evidence type="ECO:0000256" key="3">
    <source>
        <dbReference type="ARBA" id="ARBA00022989"/>
    </source>
</evidence>
<organism evidence="8">
    <name type="scientific">hydrothermal vent metagenome</name>
    <dbReference type="NCBI Taxonomy" id="652676"/>
    <lineage>
        <taxon>unclassified sequences</taxon>
        <taxon>metagenomes</taxon>
        <taxon>ecological metagenomes</taxon>
    </lineage>
</organism>
<dbReference type="NCBIfam" id="TIGR00247">
    <property type="entry name" value="endolytic transglycosylase MltG"/>
    <property type="match status" value="1"/>
</dbReference>
<dbReference type="EMBL" id="UOFE01000030">
    <property type="protein sequence ID" value="VAW52792.1"/>
    <property type="molecule type" value="Genomic_DNA"/>
</dbReference>
<dbReference type="AlphaFoldDB" id="A0A3B0WNR0"/>
<dbReference type="Gene3D" id="3.30.160.60">
    <property type="entry name" value="Classic Zinc Finger"/>
    <property type="match status" value="1"/>
</dbReference>
<keyword evidence="5" id="KW-0456">Lyase</keyword>
<evidence type="ECO:0000313" key="8">
    <source>
        <dbReference type="EMBL" id="VAW52792.1"/>
    </source>
</evidence>
<accession>A0A3B0WNR0</accession>
<dbReference type="InterPro" id="IPR003770">
    <property type="entry name" value="MLTG-like"/>
</dbReference>
<evidence type="ECO:0000256" key="5">
    <source>
        <dbReference type="ARBA" id="ARBA00023239"/>
    </source>
</evidence>
<gene>
    <name evidence="8" type="ORF">MNBD_GAMMA05-563</name>
</gene>
<dbReference type="GO" id="GO:0016829">
    <property type="term" value="F:lyase activity"/>
    <property type="evidence" value="ECO:0007669"/>
    <property type="project" value="UniProtKB-KW"/>
</dbReference>
<keyword evidence="4 7" id="KW-0472">Membrane</keyword>
<proteinExistence type="inferred from homology"/>
<name>A0A3B0WNR0_9ZZZZ</name>
<dbReference type="HAMAP" id="MF_02065">
    <property type="entry name" value="MltG"/>
    <property type="match status" value="1"/>
</dbReference>
<keyword evidence="2 7" id="KW-0812">Transmembrane</keyword>
<dbReference type="Gene3D" id="3.30.1490.480">
    <property type="entry name" value="Endolytic murein transglycosylase"/>
    <property type="match status" value="1"/>
</dbReference>
<reference evidence="8" key="1">
    <citation type="submission" date="2018-06" db="EMBL/GenBank/DDBJ databases">
        <authorList>
            <person name="Zhirakovskaya E."/>
        </authorList>
    </citation>
    <scope>NUCLEOTIDE SEQUENCE</scope>
</reference>
<dbReference type="CDD" id="cd08010">
    <property type="entry name" value="MltG_like"/>
    <property type="match status" value="1"/>
</dbReference>
<keyword evidence="3 7" id="KW-1133">Transmembrane helix</keyword>